<reference evidence="5 6" key="1">
    <citation type="journal article" date="2014" name="PLoS Genet.">
        <title>Phylogenetically driven sequencing of extremely halophilic archaea reveals strategies for static and dynamic osmo-response.</title>
        <authorList>
            <person name="Becker E.A."/>
            <person name="Seitzer P.M."/>
            <person name="Tritt A."/>
            <person name="Larsen D."/>
            <person name="Krusor M."/>
            <person name="Yao A.I."/>
            <person name="Wu D."/>
            <person name="Madern D."/>
            <person name="Eisen J.A."/>
            <person name="Darling A.E."/>
            <person name="Facciotti M.T."/>
        </authorList>
    </citation>
    <scope>NUCLEOTIDE SEQUENCE [LARGE SCALE GENOMIC DNA]</scope>
    <source>
        <strain evidence="5 6">DSM 10524</strain>
    </source>
</reference>
<evidence type="ECO:0000259" key="4">
    <source>
        <dbReference type="Pfam" id="PF15915"/>
    </source>
</evidence>
<dbReference type="EMBL" id="AOIB01000028">
    <property type="protein sequence ID" value="ELY56280.1"/>
    <property type="molecule type" value="Genomic_DNA"/>
</dbReference>
<keyword evidence="2" id="KW-0804">Transcription</keyword>
<dbReference type="InterPro" id="IPR016032">
    <property type="entry name" value="Sig_transdc_resp-reg_C-effctor"/>
</dbReference>
<proteinExistence type="predicted"/>
<dbReference type="PANTHER" id="PTHR34236">
    <property type="entry name" value="DIMETHYL SULFOXIDE REDUCTASE TRANSCRIPTIONAL ACTIVATOR"/>
    <property type="match status" value="1"/>
</dbReference>
<dbReference type="InterPro" id="IPR036388">
    <property type="entry name" value="WH-like_DNA-bd_sf"/>
</dbReference>
<dbReference type="SUPFAM" id="SSF46894">
    <property type="entry name" value="C-terminal effector domain of the bipartite response regulators"/>
    <property type="match status" value="1"/>
</dbReference>
<dbReference type="InterPro" id="IPR031803">
    <property type="entry name" value="BAT_GAF/HTH-assoc"/>
</dbReference>
<feature type="domain" description="Bacterioopsin transcriptional activator GAF and HTH associated" evidence="4">
    <location>
        <begin position="11"/>
        <end position="147"/>
    </location>
</feature>
<organism evidence="5 6">
    <name type="scientific">Natronococcus amylolyticus DSM 10524</name>
    <dbReference type="NCBI Taxonomy" id="1227497"/>
    <lineage>
        <taxon>Archaea</taxon>
        <taxon>Methanobacteriati</taxon>
        <taxon>Methanobacteriota</taxon>
        <taxon>Stenosarchaea group</taxon>
        <taxon>Halobacteria</taxon>
        <taxon>Halobacteriales</taxon>
        <taxon>Natrialbaceae</taxon>
        <taxon>Natronococcus</taxon>
    </lineage>
</organism>
<protein>
    <submittedName>
        <fullName evidence="5">LuxR family transcriptional regulator</fullName>
    </submittedName>
</protein>
<evidence type="ECO:0000259" key="3">
    <source>
        <dbReference type="Pfam" id="PF04967"/>
    </source>
</evidence>
<evidence type="ECO:0000256" key="2">
    <source>
        <dbReference type="ARBA" id="ARBA00023163"/>
    </source>
</evidence>
<gene>
    <name evidence="5" type="ORF">C491_15072</name>
</gene>
<evidence type="ECO:0000313" key="6">
    <source>
        <dbReference type="Proteomes" id="UP000011688"/>
    </source>
</evidence>
<keyword evidence="1" id="KW-0805">Transcription regulation</keyword>
<dbReference type="Gene3D" id="1.10.10.10">
    <property type="entry name" value="Winged helix-like DNA-binding domain superfamily/Winged helix DNA-binding domain"/>
    <property type="match status" value="1"/>
</dbReference>
<dbReference type="PANTHER" id="PTHR34236:SF1">
    <property type="entry name" value="DIMETHYL SULFOXIDE REDUCTASE TRANSCRIPTIONAL ACTIVATOR"/>
    <property type="match status" value="1"/>
</dbReference>
<dbReference type="Proteomes" id="UP000011688">
    <property type="component" value="Unassembled WGS sequence"/>
</dbReference>
<feature type="domain" description="HTH bat-type" evidence="3">
    <location>
        <begin position="160"/>
        <end position="211"/>
    </location>
</feature>
<dbReference type="Pfam" id="PF04967">
    <property type="entry name" value="HTH_10"/>
    <property type="match status" value="1"/>
</dbReference>
<comment type="caution">
    <text evidence="5">The sequence shown here is derived from an EMBL/GenBank/DDBJ whole genome shotgun (WGS) entry which is preliminary data.</text>
</comment>
<dbReference type="Pfam" id="PF15915">
    <property type="entry name" value="BAT"/>
    <property type="match status" value="1"/>
</dbReference>
<dbReference type="GO" id="GO:0006355">
    <property type="term" value="P:regulation of DNA-templated transcription"/>
    <property type="evidence" value="ECO:0007669"/>
    <property type="project" value="InterPro"/>
</dbReference>
<evidence type="ECO:0000256" key="1">
    <source>
        <dbReference type="ARBA" id="ARBA00023015"/>
    </source>
</evidence>
<accession>L9X3H5</accession>
<dbReference type="eggNOG" id="arCOG02280">
    <property type="taxonomic scope" value="Archaea"/>
</dbReference>
<dbReference type="OrthoDB" id="202021at2157"/>
<dbReference type="RefSeq" id="WP_005557643.1">
    <property type="nucleotide sequence ID" value="NZ_AOIB01000028.1"/>
</dbReference>
<dbReference type="InterPro" id="IPR007050">
    <property type="entry name" value="HTH_bacterioopsin"/>
</dbReference>
<keyword evidence="6" id="KW-1185">Reference proteome</keyword>
<dbReference type="AlphaFoldDB" id="L9X3H5"/>
<sequence>MSHIGEMVVRHSDLSLTTTLEEVENLDIRVESQTTTPTDTLMLFYLVQTPDFDQFESSLRSDHTVVDWEVNAEVTESRIYKIGFSDETKILPFTESGLRFMDATGVDGGWQVRVHASERSHFEEFLAYCHGEDIECHLKKVFSRDVSAQANTEDGGGLRLTDRQREVARTATEMRYFETGGASAEEVAAALDISPSTLSSHLRKIRAKLFEYHFGS</sequence>
<name>L9X3H5_9EURY</name>
<evidence type="ECO:0000313" key="5">
    <source>
        <dbReference type="EMBL" id="ELY56280.1"/>
    </source>
</evidence>
<dbReference type="GO" id="GO:0003677">
    <property type="term" value="F:DNA binding"/>
    <property type="evidence" value="ECO:0007669"/>
    <property type="project" value="InterPro"/>
</dbReference>